<keyword evidence="1" id="KW-0472">Membrane</keyword>
<name>A0ABU1W4N0_9GAMM</name>
<feature type="transmembrane region" description="Helical" evidence="1">
    <location>
        <begin position="20"/>
        <end position="38"/>
    </location>
</feature>
<organism evidence="2 3">
    <name type="scientific">Rheinheimera soli</name>
    <dbReference type="NCBI Taxonomy" id="443616"/>
    <lineage>
        <taxon>Bacteria</taxon>
        <taxon>Pseudomonadati</taxon>
        <taxon>Pseudomonadota</taxon>
        <taxon>Gammaproteobacteria</taxon>
        <taxon>Chromatiales</taxon>
        <taxon>Chromatiaceae</taxon>
        <taxon>Rheinheimera</taxon>
    </lineage>
</organism>
<gene>
    <name evidence="2" type="ORF">J2W69_003882</name>
</gene>
<dbReference type="EMBL" id="JAVDWR010000024">
    <property type="protein sequence ID" value="MDR7122904.1"/>
    <property type="molecule type" value="Genomic_DNA"/>
</dbReference>
<dbReference type="Pfam" id="PF11143">
    <property type="entry name" value="DUF2919"/>
    <property type="match status" value="1"/>
</dbReference>
<evidence type="ECO:0000256" key="1">
    <source>
        <dbReference type="SAM" id="Phobius"/>
    </source>
</evidence>
<feature type="transmembrane region" description="Helical" evidence="1">
    <location>
        <begin position="95"/>
        <end position="115"/>
    </location>
</feature>
<feature type="transmembrane region" description="Helical" evidence="1">
    <location>
        <begin position="121"/>
        <end position="138"/>
    </location>
</feature>
<keyword evidence="1" id="KW-1133">Transmembrane helix</keyword>
<dbReference type="RefSeq" id="WP_310281530.1">
    <property type="nucleotide sequence ID" value="NZ_JAVDWR010000024.1"/>
</dbReference>
<accession>A0ABU1W4N0</accession>
<evidence type="ECO:0008006" key="4">
    <source>
        <dbReference type="Google" id="ProtNLM"/>
    </source>
</evidence>
<protein>
    <recommendedName>
        <fullName evidence="4">DUF2919 domain-containing protein</fullName>
    </recommendedName>
</protein>
<dbReference type="InterPro" id="IPR021318">
    <property type="entry name" value="DUF2919"/>
</dbReference>
<feature type="transmembrane region" description="Helical" evidence="1">
    <location>
        <begin position="58"/>
        <end position="75"/>
    </location>
</feature>
<dbReference type="Proteomes" id="UP001257909">
    <property type="component" value="Unassembled WGS sequence"/>
</dbReference>
<reference evidence="2 3" key="1">
    <citation type="submission" date="2023-07" db="EMBL/GenBank/DDBJ databases">
        <title>Sorghum-associated microbial communities from plants grown in Nebraska, USA.</title>
        <authorList>
            <person name="Schachtman D."/>
        </authorList>
    </citation>
    <scope>NUCLEOTIDE SEQUENCE [LARGE SCALE GENOMIC DNA]</scope>
    <source>
        <strain evidence="2 3">4138</strain>
    </source>
</reference>
<keyword evidence="1" id="KW-0812">Transmembrane</keyword>
<evidence type="ECO:0000313" key="2">
    <source>
        <dbReference type="EMBL" id="MDR7122904.1"/>
    </source>
</evidence>
<proteinExistence type="predicted"/>
<evidence type="ECO:0000313" key="3">
    <source>
        <dbReference type="Proteomes" id="UP001257909"/>
    </source>
</evidence>
<comment type="caution">
    <text evidence="2">The sequence shown here is derived from an EMBL/GenBank/DDBJ whole genome shotgun (WGS) entry which is preliminary data.</text>
</comment>
<keyword evidence="3" id="KW-1185">Reference proteome</keyword>
<sequence>MSEFYPLLDKNGLLRIPLRFYAVLLLLMRPFIVWIIALTMPEGGDRFLAAIYPKTNDFATACLIACPLLLVVMALSQRKEKSHKAWFKIWQYGRWIMLVVACADLVHTVSNWPNYMILKSPQMLAVPMFLLSSIMWLYSSKQLKLISKEWPESKAVK</sequence>